<keyword evidence="4" id="KW-1185">Reference proteome</keyword>
<dbReference type="Proteomes" id="UP001375240">
    <property type="component" value="Unassembled WGS sequence"/>
</dbReference>
<protein>
    <submittedName>
        <fullName evidence="3">Uncharacterized protein</fullName>
    </submittedName>
</protein>
<sequence>MSISETEAAIYSEFHDIFRGGKAAYRKPKTILKTFDDNLSLKSRLNLFCSSSGIPQASVLDTIKHLLEEEVFASPIKAKLRFPHIFQLSAGQLKEKEKWESEAAMSEAGAIAQSLQVNKIDGFDPPETEEPQVVPTKRKKSASVEKRPYISIFAPPRSEVGNPLDGSTTSLSPTATAHTPVVLQKEVEAVVYGEEVVDTVESKLPNLFPVYLPYPVQHKLTTEAQRILEHVCYDFVKTWLPEKTATEQFANPENAELPMWARLIKKKLKDLPAKSHDKSALKSESLLKVVVVIENLRHTAVHRLKTQSKGIEDMLEKAVMFAAFLKDERAEKLYRLLNKATELSSALENDKILLHNKLKQELKEIEEAIRVLKQREESALKRILEDDRLAREAISFDLADLEEEAAPENQTEDANVNFAALTDSQAVQNKAAERVSEVNDDKRPTPLFGELNLPKEGSIDYSDPDLSLDMDDLDPEELTEPVQPMPARYSIDTLLGINIQHEASPEITIAASNKVPKVKPVTSMESIKGLLIPDTDVESREAISVSRKAPSGSYADDTAVPTSIMKQVQDVMDAILSTQPKGVEG</sequence>
<evidence type="ECO:0000313" key="3">
    <source>
        <dbReference type="EMBL" id="KAK6349630.1"/>
    </source>
</evidence>
<evidence type="ECO:0000256" key="2">
    <source>
        <dbReference type="SAM" id="MobiDB-lite"/>
    </source>
</evidence>
<dbReference type="AlphaFoldDB" id="A0AAV9V120"/>
<feature type="compositionally biased region" description="Basic and acidic residues" evidence="2">
    <location>
        <begin position="434"/>
        <end position="444"/>
    </location>
</feature>
<gene>
    <name evidence="3" type="ORF">TWF696_005913</name>
</gene>
<organism evidence="3 4">
    <name type="scientific">Orbilia brochopaga</name>
    <dbReference type="NCBI Taxonomy" id="3140254"/>
    <lineage>
        <taxon>Eukaryota</taxon>
        <taxon>Fungi</taxon>
        <taxon>Dikarya</taxon>
        <taxon>Ascomycota</taxon>
        <taxon>Pezizomycotina</taxon>
        <taxon>Orbiliomycetes</taxon>
        <taxon>Orbiliales</taxon>
        <taxon>Orbiliaceae</taxon>
        <taxon>Orbilia</taxon>
    </lineage>
</organism>
<accession>A0AAV9V120</accession>
<feature type="region of interest" description="Disordered" evidence="2">
    <location>
        <begin position="434"/>
        <end position="460"/>
    </location>
</feature>
<proteinExistence type="predicted"/>
<feature type="coiled-coil region" evidence="1">
    <location>
        <begin position="330"/>
        <end position="382"/>
    </location>
</feature>
<reference evidence="3 4" key="1">
    <citation type="submission" date="2019-10" db="EMBL/GenBank/DDBJ databases">
        <authorList>
            <person name="Palmer J.M."/>
        </authorList>
    </citation>
    <scope>NUCLEOTIDE SEQUENCE [LARGE SCALE GENOMIC DNA]</scope>
    <source>
        <strain evidence="3 4">TWF696</strain>
    </source>
</reference>
<feature type="region of interest" description="Disordered" evidence="2">
    <location>
        <begin position="540"/>
        <end position="560"/>
    </location>
</feature>
<comment type="caution">
    <text evidence="3">The sequence shown here is derived from an EMBL/GenBank/DDBJ whole genome shotgun (WGS) entry which is preliminary data.</text>
</comment>
<evidence type="ECO:0000313" key="4">
    <source>
        <dbReference type="Proteomes" id="UP001375240"/>
    </source>
</evidence>
<dbReference type="EMBL" id="JAVHNQ010000004">
    <property type="protein sequence ID" value="KAK6349630.1"/>
    <property type="molecule type" value="Genomic_DNA"/>
</dbReference>
<evidence type="ECO:0000256" key="1">
    <source>
        <dbReference type="SAM" id="Coils"/>
    </source>
</evidence>
<keyword evidence="1" id="KW-0175">Coiled coil</keyword>
<name>A0AAV9V120_9PEZI</name>